<evidence type="ECO:0000256" key="5">
    <source>
        <dbReference type="ARBA" id="ARBA00022801"/>
    </source>
</evidence>
<feature type="disulfide bond" evidence="12">
    <location>
        <begin position="361"/>
        <end position="390"/>
    </location>
</feature>
<evidence type="ECO:0000256" key="1">
    <source>
        <dbReference type="ARBA" id="ARBA00001913"/>
    </source>
</evidence>
<feature type="binding site" evidence="11">
    <location>
        <position position="526"/>
    </location>
    <ligand>
        <name>Ca(2+)</name>
        <dbReference type="ChEBI" id="CHEBI:29108"/>
    </ligand>
</feature>
<organism evidence="15 16">
    <name type="scientific">Phytophthora rubi</name>
    <dbReference type="NCBI Taxonomy" id="129364"/>
    <lineage>
        <taxon>Eukaryota</taxon>
        <taxon>Sar</taxon>
        <taxon>Stramenopiles</taxon>
        <taxon>Oomycota</taxon>
        <taxon>Peronosporomycetes</taxon>
        <taxon>Peronosporales</taxon>
        <taxon>Peronosporaceae</taxon>
        <taxon>Phytophthora</taxon>
    </lineage>
</organism>
<name>A0A6A3IEV2_9STRA</name>
<comment type="similarity">
    <text evidence="3 13">Belongs to the glycosyl hydrolase 47 family.</text>
</comment>
<evidence type="ECO:0000256" key="7">
    <source>
        <dbReference type="ARBA" id="ARBA00023157"/>
    </source>
</evidence>
<dbReference type="Proteomes" id="UP000435112">
    <property type="component" value="Unassembled WGS sequence"/>
</dbReference>
<comment type="catalytic activity">
    <reaction evidence="8">
        <text>N(4)-(alpha-D-Man-(1-&gt;2)-alpha-D-Man-(1-&gt;2)-alpha-D-Man-(1-&gt;3)-[alpha-D-Man-(1-&gt;3)-[alpha-D-Man-(1-&gt;2)-alpha-D-Man-(1-&gt;6)]-alpha-D-Man-(1-&gt;6)]-beta-D-Man-(1-&gt;4)-beta-D-GlcNAc-(1-&gt;4)-beta-D-GlcNAc)-L-asparaginyl-[protein] (N-glucan mannose isomer 8A1,2,3B1,3) + 3 H2O = N(4)-(alpha-D-Man-(1-&gt;3)-[alpha-D-Man-(1-&gt;3)-[alpha-D-Man-(1-&gt;6)]-alpha-D-Man-(1-&gt;6)]-beta-D-Man-(1-&gt;4)-beta-D-GlcNAc-(1-&gt;4)-beta-D-GlcNAc)-L-asparaginyl-[protein] (N-glucan mannose isomer 5A1,2) + 3 beta-D-mannose</text>
        <dbReference type="Rhea" id="RHEA:56028"/>
        <dbReference type="Rhea" id="RHEA-COMP:14358"/>
        <dbReference type="Rhea" id="RHEA-COMP:14367"/>
        <dbReference type="ChEBI" id="CHEBI:15377"/>
        <dbReference type="ChEBI" id="CHEBI:28563"/>
        <dbReference type="ChEBI" id="CHEBI:59087"/>
        <dbReference type="ChEBI" id="CHEBI:60628"/>
        <dbReference type="EC" id="3.2.1.113"/>
    </reaction>
</comment>
<dbReference type="InterPro" id="IPR050749">
    <property type="entry name" value="Glycosyl_Hydrolase_47"/>
</dbReference>
<dbReference type="EMBL" id="QXFV01003234">
    <property type="protein sequence ID" value="KAE8978634.1"/>
    <property type="molecule type" value="Genomic_DNA"/>
</dbReference>
<sequence length="535" mass="60217">MKNAPLAYASKRGAVQRLMWSMMAALATLSLVLLIYAQLIYLPAMTEEGRYRQFLRAGRNRLAASLRETYKMQAETFNEDQEKVVDMTLHAWRGYRKFAGWHDYLSMPNLKNGSVYSHDMALTAIDSLDTLFIMGLHDEFDEASAWVKANLSETMFQGGTVSFFETTIRSLGGLLSAYYLSGEQHFLDIAQSLGRALQMDFTCGNGVPCRAVDLVKGYLGYEEPLLSEMGTFQLEFAYLAHATKDDSFQLQVDHVNSIMIDVVKKRYTNGLIPVMMDWNTMVAQPGSVISVGALGDSYYEYLLKQWLLSGKKDGQMSDMYVTAVAGIQAQLVGYSYPSNYAFIGKLLVTGELDPAMEHLTCFVPGMLALGYLHGMPTSHLDLAKELTETCVQMYLHSASHLSPEITQFVTEVDPEGIQETYPELFAFPSQDYNILRPETVESLMILYRVTGDEVYRDHGRMIMEAFEKHSKVPAGGYRGTIDVWSGTPTTKQGGMESFFIAETLKYLFLLFSDDEVLPLDEIVFNTEAHPFPLWQ</sequence>
<dbReference type="SUPFAM" id="SSF48225">
    <property type="entry name" value="Seven-hairpin glycosidases"/>
    <property type="match status" value="1"/>
</dbReference>
<dbReference type="GO" id="GO:0005783">
    <property type="term" value="C:endoplasmic reticulum"/>
    <property type="evidence" value="ECO:0007669"/>
    <property type="project" value="TreeGrafter"/>
</dbReference>
<dbReference type="PANTHER" id="PTHR11742">
    <property type="entry name" value="MANNOSYL-OLIGOSACCHARIDE ALPHA-1,2-MANNOSIDASE-RELATED"/>
    <property type="match status" value="1"/>
</dbReference>
<feature type="active site" evidence="10">
    <location>
        <position position="296"/>
    </location>
</feature>
<evidence type="ECO:0000313" key="16">
    <source>
        <dbReference type="Proteomes" id="UP000429607"/>
    </source>
</evidence>
<dbReference type="InterPro" id="IPR036026">
    <property type="entry name" value="Seven-hairpin_glycosidases"/>
</dbReference>
<dbReference type="GO" id="GO:0005509">
    <property type="term" value="F:calcium ion binding"/>
    <property type="evidence" value="ECO:0007669"/>
    <property type="project" value="InterPro"/>
</dbReference>
<dbReference type="EMBL" id="QXFU01003255">
    <property type="protein sequence ID" value="KAE8976957.1"/>
    <property type="molecule type" value="Genomic_DNA"/>
</dbReference>
<keyword evidence="4 11" id="KW-0479">Metal-binding</keyword>
<evidence type="ECO:0000256" key="6">
    <source>
        <dbReference type="ARBA" id="ARBA00022837"/>
    </source>
</evidence>
<evidence type="ECO:0000256" key="13">
    <source>
        <dbReference type="RuleBase" id="RU361193"/>
    </source>
</evidence>
<dbReference type="Proteomes" id="UP000429607">
    <property type="component" value="Unassembled WGS sequence"/>
</dbReference>
<keyword evidence="6 11" id="KW-0106">Calcium</keyword>
<accession>A0A6A3IEV2</accession>
<evidence type="ECO:0000256" key="3">
    <source>
        <dbReference type="ARBA" id="ARBA00007658"/>
    </source>
</evidence>
<evidence type="ECO:0000256" key="9">
    <source>
        <dbReference type="ARBA" id="ARBA00048605"/>
    </source>
</evidence>
<dbReference type="OrthoDB" id="8118055at2759"/>
<dbReference type="PRINTS" id="PR00747">
    <property type="entry name" value="GLYHDRLASE47"/>
</dbReference>
<evidence type="ECO:0000256" key="2">
    <source>
        <dbReference type="ARBA" id="ARBA00004922"/>
    </source>
</evidence>
<comment type="cofactor">
    <cofactor evidence="1 11">
        <name>Ca(2+)</name>
        <dbReference type="ChEBI" id="CHEBI:29108"/>
    </cofactor>
</comment>
<dbReference type="GO" id="GO:0004571">
    <property type="term" value="F:mannosyl-oligosaccharide 1,2-alpha-mannosidase activity"/>
    <property type="evidence" value="ECO:0007669"/>
    <property type="project" value="UniProtKB-EC"/>
</dbReference>
<reference evidence="16 17" key="1">
    <citation type="submission" date="2018-09" db="EMBL/GenBank/DDBJ databases">
        <title>Genomic investigation of the strawberry pathogen Phytophthora fragariae indicates pathogenicity is determined by transcriptional variation in three key races.</title>
        <authorList>
            <person name="Adams T.M."/>
            <person name="Armitage A.D."/>
            <person name="Sobczyk M.K."/>
            <person name="Bates H.J."/>
            <person name="Dunwell J.M."/>
            <person name="Nellist C.F."/>
            <person name="Harrison R.J."/>
        </authorList>
    </citation>
    <scope>NUCLEOTIDE SEQUENCE [LARGE SCALE GENOMIC DNA]</scope>
    <source>
        <strain evidence="15 16">SCRP249</strain>
        <strain evidence="14 17">SCRP324</strain>
    </source>
</reference>
<dbReference type="InterPro" id="IPR012341">
    <property type="entry name" value="6hp_glycosidase-like_sf"/>
</dbReference>
<dbReference type="PANTHER" id="PTHR11742:SF55">
    <property type="entry name" value="ENDOPLASMIC RETICULUM MANNOSYL-OLIGOSACCHARIDE 1,2-ALPHA-MANNOSIDASE"/>
    <property type="match status" value="1"/>
</dbReference>
<keyword evidence="7 12" id="KW-1015">Disulfide bond</keyword>
<comment type="catalytic activity">
    <reaction evidence="9">
        <text>N(4)-(alpha-D-Man-(1-&gt;2)-alpha-D-Man-(1-&gt;2)-alpha-D-Man-(1-&gt;3)-[alpha-D-Man-(1-&gt;2)-alpha-D-Man-(1-&gt;3)-[alpha-D-Man-(1-&gt;2)-alpha-D-Man-(1-&gt;6)]-alpha-D-Man-(1-&gt;6)]-beta-D-Man-(1-&gt;4)-beta-D-GlcNAc-(1-&gt;4)-beta-D-GlcNAc)-L-asparaginyl-[protein] (N-glucan mannose isomer 9A1,2,3B1,2,3) + 4 H2O = N(4)-(alpha-D-Man-(1-&gt;3)-[alpha-D-Man-(1-&gt;3)-[alpha-D-Man-(1-&gt;6)]-alpha-D-Man-(1-&gt;6)]-beta-D-Man-(1-&gt;4)-beta-D-GlcNAc-(1-&gt;4)-beta-D-GlcNAc)-L-asparaginyl-[protein] (N-glucan mannose isomer 5A1,2) + 4 beta-D-mannose</text>
        <dbReference type="Rhea" id="RHEA:56008"/>
        <dbReference type="Rhea" id="RHEA-COMP:14356"/>
        <dbReference type="Rhea" id="RHEA-COMP:14367"/>
        <dbReference type="ChEBI" id="CHEBI:15377"/>
        <dbReference type="ChEBI" id="CHEBI:28563"/>
        <dbReference type="ChEBI" id="CHEBI:59087"/>
        <dbReference type="ChEBI" id="CHEBI:139493"/>
        <dbReference type="EC" id="3.2.1.113"/>
    </reaction>
</comment>
<gene>
    <name evidence="15" type="ORF">PR001_g24783</name>
    <name evidence="14" type="ORF">PR002_g25158</name>
</gene>
<feature type="active site" description="Proton donor" evidence="10">
    <location>
        <position position="404"/>
    </location>
</feature>
<evidence type="ECO:0000256" key="4">
    <source>
        <dbReference type="ARBA" id="ARBA00022723"/>
    </source>
</evidence>
<comment type="caution">
    <text evidence="15">The sequence shown here is derived from an EMBL/GenBank/DDBJ whole genome shotgun (WGS) entry which is preliminary data.</text>
</comment>
<dbReference type="GO" id="GO:0016020">
    <property type="term" value="C:membrane"/>
    <property type="evidence" value="ECO:0007669"/>
    <property type="project" value="InterPro"/>
</dbReference>
<feature type="active site" description="Proton donor" evidence="10">
    <location>
        <position position="165"/>
    </location>
</feature>
<evidence type="ECO:0000313" key="17">
    <source>
        <dbReference type="Proteomes" id="UP000435112"/>
    </source>
</evidence>
<dbReference type="AlphaFoldDB" id="A0A6A3IEV2"/>
<keyword evidence="5 13" id="KW-0378">Hydrolase</keyword>
<protein>
    <recommendedName>
        <fullName evidence="13">alpha-1,2-Mannosidase</fullName>
        <ecNumber evidence="13">3.2.1.-</ecNumber>
    </recommendedName>
</protein>
<evidence type="ECO:0000256" key="10">
    <source>
        <dbReference type="PIRSR" id="PIRSR601382-1"/>
    </source>
</evidence>
<evidence type="ECO:0000313" key="14">
    <source>
        <dbReference type="EMBL" id="KAE8976957.1"/>
    </source>
</evidence>
<evidence type="ECO:0000256" key="8">
    <source>
        <dbReference type="ARBA" id="ARBA00047669"/>
    </source>
</evidence>
<proteinExistence type="inferred from homology"/>
<dbReference type="GO" id="GO:0005975">
    <property type="term" value="P:carbohydrate metabolic process"/>
    <property type="evidence" value="ECO:0007669"/>
    <property type="project" value="InterPro"/>
</dbReference>
<evidence type="ECO:0000313" key="15">
    <source>
        <dbReference type="EMBL" id="KAE8978634.1"/>
    </source>
</evidence>
<dbReference type="InterPro" id="IPR001382">
    <property type="entry name" value="Glyco_hydro_47"/>
</dbReference>
<evidence type="ECO:0000256" key="11">
    <source>
        <dbReference type="PIRSR" id="PIRSR601382-2"/>
    </source>
</evidence>
<keyword evidence="13" id="KW-0326">Glycosidase</keyword>
<dbReference type="Gene3D" id="1.50.10.10">
    <property type="match status" value="1"/>
</dbReference>
<dbReference type="EC" id="3.2.1.-" evidence="13"/>
<comment type="pathway">
    <text evidence="2">Protein modification; protein glycosylation.</text>
</comment>
<feature type="active site" evidence="10">
    <location>
        <position position="438"/>
    </location>
</feature>
<evidence type="ECO:0000256" key="12">
    <source>
        <dbReference type="PIRSR" id="PIRSR601382-3"/>
    </source>
</evidence>
<dbReference type="Pfam" id="PF01532">
    <property type="entry name" value="Glyco_hydro_47"/>
    <property type="match status" value="1"/>
</dbReference>